<dbReference type="GO" id="GO:0050135">
    <property type="term" value="F:NADP+ nucleosidase activity"/>
    <property type="evidence" value="ECO:0007669"/>
    <property type="project" value="InterPro"/>
</dbReference>
<accession>A0A5C6YUL3</accession>
<sequence>MSVIGGARPKPNQDLVNFLRRVELKLGNLTKLKNKINLLNSDVEDEVLLSDNTPIEINMSQVFIVHGHDDLTKITVESFIKDLGFEPIILHKQASSGKTIIEKIEAYSNVGFGIVLYTPCDVGSKQMEKLDLKPRARQNVVFEHGYLIGKIGRENVCAIVKDNVETPNDITGVVYIALNGEWKIDLAKELRNSGYKVDMNKVV</sequence>
<dbReference type="InterPro" id="IPR019302">
    <property type="entry name" value="CAP12/PCTIR_TIR_dom"/>
</dbReference>
<organism evidence="2 3">
    <name type="scientific">Aequorivita antarctica</name>
    <dbReference type="NCBI Taxonomy" id="153266"/>
    <lineage>
        <taxon>Bacteria</taxon>
        <taxon>Pseudomonadati</taxon>
        <taxon>Bacteroidota</taxon>
        <taxon>Flavobacteriia</taxon>
        <taxon>Flavobacteriales</taxon>
        <taxon>Flavobacteriaceae</taxon>
        <taxon>Aequorivita</taxon>
    </lineage>
</organism>
<reference evidence="2 3" key="1">
    <citation type="submission" date="2019-08" db="EMBL/GenBank/DDBJ databases">
        <title>Genome of Aequorivita antarctica SW49 (type strain).</title>
        <authorList>
            <person name="Bowman J.P."/>
        </authorList>
    </citation>
    <scope>NUCLEOTIDE SEQUENCE [LARGE SCALE GENOMIC DNA]</scope>
    <source>
        <strain evidence="2 3">SW49</strain>
    </source>
</reference>
<proteinExistence type="predicted"/>
<protein>
    <recommendedName>
        <fullName evidence="1">CD-NTase-associated protein 12/Pycsar effector protein TIR domain-containing protein</fullName>
    </recommendedName>
</protein>
<dbReference type="AlphaFoldDB" id="A0A5C6YUL3"/>
<evidence type="ECO:0000313" key="2">
    <source>
        <dbReference type="EMBL" id="TXD71274.1"/>
    </source>
</evidence>
<keyword evidence="3" id="KW-1185">Reference proteome</keyword>
<dbReference type="Pfam" id="PF10137">
    <property type="entry name" value="CAP12-PCTIR_TIR"/>
    <property type="match status" value="1"/>
</dbReference>
<comment type="caution">
    <text evidence="2">The sequence shown here is derived from an EMBL/GenBank/DDBJ whole genome shotgun (WGS) entry which is preliminary data.</text>
</comment>
<feature type="domain" description="CD-NTase-associated protein 12/Pycsar effector protein TIR" evidence="1">
    <location>
        <begin position="61"/>
        <end position="179"/>
    </location>
</feature>
<name>A0A5C6YUL3_9FLAO</name>
<evidence type="ECO:0000259" key="1">
    <source>
        <dbReference type="Pfam" id="PF10137"/>
    </source>
</evidence>
<gene>
    <name evidence="2" type="ORF">ESU54_17440</name>
</gene>
<dbReference type="Proteomes" id="UP000321497">
    <property type="component" value="Unassembled WGS sequence"/>
</dbReference>
<dbReference type="EMBL" id="VORT01000025">
    <property type="protein sequence ID" value="TXD71274.1"/>
    <property type="molecule type" value="Genomic_DNA"/>
</dbReference>
<evidence type="ECO:0000313" key="3">
    <source>
        <dbReference type="Proteomes" id="UP000321497"/>
    </source>
</evidence>
<dbReference type="OrthoDB" id="5497289at2"/>